<keyword evidence="6 7" id="KW-0472">Membrane</keyword>
<comment type="subcellular location">
    <subcellularLocation>
        <location evidence="1">Membrane</location>
        <topology evidence="1">Multi-pass membrane protein</topology>
    </subcellularLocation>
</comment>
<evidence type="ECO:0000256" key="2">
    <source>
        <dbReference type="ARBA" id="ARBA00008807"/>
    </source>
</evidence>
<dbReference type="AlphaFoldDB" id="A0AAJ0ADU0"/>
<dbReference type="GO" id="GO:0035673">
    <property type="term" value="F:oligopeptide transmembrane transporter activity"/>
    <property type="evidence" value="ECO:0007669"/>
    <property type="project" value="InterPro"/>
</dbReference>
<dbReference type="PANTHER" id="PTHR31645">
    <property type="entry name" value="OLIGOPEPTIDE TRANSPORTER YGL114W-RELATED"/>
    <property type="match status" value="1"/>
</dbReference>
<dbReference type="GO" id="GO:0000329">
    <property type="term" value="C:fungal-type vacuole membrane"/>
    <property type="evidence" value="ECO:0007669"/>
    <property type="project" value="TreeGrafter"/>
</dbReference>
<evidence type="ECO:0000313" key="8">
    <source>
        <dbReference type="EMBL" id="KAK1659125.1"/>
    </source>
</evidence>
<feature type="transmembrane region" description="Helical" evidence="7">
    <location>
        <begin position="95"/>
        <end position="116"/>
    </location>
</feature>
<accession>A0AAJ0ADU0</accession>
<feature type="transmembrane region" description="Helical" evidence="7">
    <location>
        <begin position="22"/>
        <end position="40"/>
    </location>
</feature>
<evidence type="ECO:0000256" key="3">
    <source>
        <dbReference type="ARBA" id="ARBA00022448"/>
    </source>
</evidence>
<dbReference type="InterPro" id="IPR045035">
    <property type="entry name" value="YSL-like"/>
</dbReference>
<reference evidence="8" key="1">
    <citation type="submission" date="2021-06" db="EMBL/GenBank/DDBJ databases">
        <title>Comparative genomics, transcriptomics and evolutionary studies reveal genomic signatures of adaptation to plant cell wall in hemibiotrophic fungi.</title>
        <authorList>
            <consortium name="DOE Joint Genome Institute"/>
            <person name="Baroncelli R."/>
            <person name="Diaz J.F."/>
            <person name="Benocci T."/>
            <person name="Peng M."/>
            <person name="Battaglia E."/>
            <person name="Haridas S."/>
            <person name="Andreopoulos W."/>
            <person name="Labutti K."/>
            <person name="Pangilinan J."/>
            <person name="Floch G.L."/>
            <person name="Makela M.R."/>
            <person name="Henrissat B."/>
            <person name="Grigoriev I.V."/>
            <person name="Crouch J.A."/>
            <person name="De Vries R.P."/>
            <person name="Sukno S.A."/>
            <person name="Thon M.R."/>
        </authorList>
    </citation>
    <scope>NUCLEOTIDE SEQUENCE</scope>
    <source>
        <strain evidence="8">CBS 193.32</strain>
    </source>
</reference>
<evidence type="ECO:0000313" key="9">
    <source>
        <dbReference type="Proteomes" id="UP001224890"/>
    </source>
</evidence>
<feature type="transmembrane region" description="Helical" evidence="7">
    <location>
        <begin position="52"/>
        <end position="75"/>
    </location>
</feature>
<dbReference type="GeneID" id="85460636"/>
<keyword evidence="3" id="KW-0813">Transport</keyword>
<gene>
    <name evidence="8" type="ORF">BDP55DRAFT_680480</name>
</gene>
<protein>
    <submittedName>
        <fullName evidence="8">Uncharacterized protein</fullName>
    </submittedName>
</protein>
<evidence type="ECO:0000256" key="1">
    <source>
        <dbReference type="ARBA" id="ARBA00004141"/>
    </source>
</evidence>
<organism evidence="8 9">
    <name type="scientific">Colletotrichum godetiae</name>
    <dbReference type="NCBI Taxonomy" id="1209918"/>
    <lineage>
        <taxon>Eukaryota</taxon>
        <taxon>Fungi</taxon>
        <taxon>Dikarya</taxon>
        <taxon>Ascomycota</taxon>
        <taxon>Pezizomycotina</taxon>
        <taxon>Sordariomycetes</taxon>
        <taxon>Hypocreomycetidae</taxon>
        <taxon>Glomerellales</taxon>
        <taxon>Glomerellaceae</taxon>
        <taxon>Colletotrichum</taxon>
        <taxon>Colletotrichum acutatum species complex</taxon>
    </lineage>
</organism>
<dbReference type="InterPro" id="IPR004813">
    <property type="entry name" value="OPT"/>
</dbReference>
<keyword evidence="4 7" id="KW-0812">Transmembrane</keyword>
<name>A0AAJ0ADU0_9PEZI</name>
<dbReference type="Proteomes" id="UP001224890">
    <property type="component" value="Unassembled WGS sequence"/>
</dbReference>
<keyword evidence="5 7" id="KW-1133">Transmembrane helix</keyword>
<comment type="similarity">
    <text evidence="2">Belongs to the oligopeptide OPT transporter family.</text>
</comment>
<evidence type="ECO:0000256" key="7">
    <source>
        <dbReference type="SAM" id="Phobius"/>
    </source>
</evidence>
<keyword evidence="9" id="KW-1185">Reference proteome</keyword>
<sequence length="124" mass="13546">MPSAHILISTARLVYGRGMPPGLLAFGVVASAFGAIFKILKDCKRLSRWSTWIPSSVALAAGMYIMPEMILAQGIGGLIHYHILRHWGREKESRLISTATGFILGEGLFSLVTMLLQSIDVPHL</sequence>
<dbReference type="RefSeq" id="XP_060423889.1">
    <property type="nucleotide sequence ID" value="XM_060576110.1"/>
</dbReference>
<dbReference type="EMBL" id="JAHMHR010000064">
    <property type="protein sequence ID" value="KAK1659125.1"/>
    <property type="molecule type" value="Genomic_DNA"/>
</dbReference>
<evidence type="ECO:0000256" key="6">
    <source>
        <dbReference type="ARBA" id="ARBA00023136"/>
    </source>
</evidence>
<dbReference type="Pfam" id="PF03169">
    <property type="entry name" value="OPT"/>
    <property type="match status" value="1"/>
</dbReference>
<proteinExistence type="inferred from homology"/>
<evidence type="ECO:0000256" key="5">
    <source>
        <dbReference type="ARBA" id="ARBA00022989"/>
    </source>
</evidence>
<evidence type="ECO:0000256" key="4">
    <source>
        <dbReference type="ARBA" id="ARBA00022692"/>
    </source>
</evidence>
<comment type="caution">
    <text evidence="8">The sequence shown here is derived from an EMBL/GenBank/DDBJ whole genome shotgun (WGS) entry which is preliminary data.</text>
</comment>
<dbReference type="PANTHER" id="PTHR31645:SF0">
    <property type="entry name" value="OLIGOPEPTIDE TRANSPORTER YGL114W-RELATED"/>
    <property type="match status" value="1"/>
</dbReference>